<dbReference type="PANTHER" id="PTHR24177:SF314">
    <property type="entry name" value="PROTEIN ACCELERATED CELL DEATH 6-LIKE ISOFORM X1"/>
    <property type="match status" value="1"/>
</dbReference>
<evidence type="ECO:0000313" key="4">
    <source>
        <dbReference type="EMBL" id="RVX08054.1"/>
    </source>
</evidence>
<feature type="domain" description="PGG" evidence="3">
    <location>
        <begin position="87"/>
        <end position="186"/>
    </location>
</feature>
<sequence>MEMPARRLLRATDAKGNSILHMVGKKGKRYVSRKSRSPAIQLQEELLLFERVKEYSKSHFLKVFNHNNQTADELFASNYCELHEEAKEWLKRTAENCTIVAVLIATVAFAAAYTIPGGPNQRTVTRLQEVSSSKADARFTFLILSVSMMMVAFGATVILMIQNKERWTKIVLYSVAFLPVIIFALSYSPLYYRLLKACTGLLNLALELCPRCTCVSPPSWTTKFFNRGESKPNRPQSQTFSSKCPSTFQTTDSSV</sequence>
<dbReference type="AlphaFoldDB" id="A0A438JGG5"/>
<organism evidence="4 5">
    <name type="scientific">Vitis vinifera</name>
    <name type="common">Grape</name>
    <dbReference type="NCBI Taxonomy" id="29760"/>
    <lineage>
        <taxon>Eukaryota</taxon>
        <taxon>Viridiplantae</taxon>
        <taxon>Streptophyta</taxon>
        <taxon>Embryophyta</taxon>
        <taxon>Tracheophyta</taxon>
        <taxon>Spermatophyta</taxon>
        <taxon>Magnoliopsida</taxon>
        <taxon>eudicotyledons</taxon>
        <taxon>Gunneridae</taxon>
        <taxon>Pentapetalae</taxon>
        <taxon>rosids</taxon>
        <taxon>Vitales</taxon>
        <taxon>Vitaceae</taxon>
        <taxon>Viteae</taxon>
        <taxon>Vitis</taxon>
    </lineage>
</organism>
<evidence type="ECO:0000256" key="2">
    <source>
        <dbReference type="SAM" id="Phobius"/>
    </source>
</evidence>
<gene>
    <name evidence="4" type="ORF">CK203_014689</name>
</gene>
<accession>A0A438JGG5</accession>
<name>A0A438JGG5_VITVI</name>
<feature type="transmembrane region" description="Helical" evidence="2">
    <location>
        <begin position="97"/>
        <end position="119"/>
    </location>
</feature>
<feature type="transmembrane region" description="Helical" evidence="2">
    <location>
        <begin position="139"/>
        <end position="161"/>
    </location>
</feature>
<dbReference type="Pfam" id="PF13962">
    <property type="entry name" value="PGG"/>
    <property type="match status" value="1"/>
</dbReference>
<evidence type="ECO:0000259" key="3">
    <source>
        <dbReference type="Pfam" id="PF13962"/>
    </source>
</evidence>
<feature type="transmembrane region" description="Helical" evidence="2">
    <location>
        <begin position="170"/>
        <end position="192"/>
    </location>
</feature>
<reference evidence="4 5" key="1">
    <citation type="journal article" date="2018" name="PLoS Genet.">
        <title>Population sequencing reveals clonal diversity and ancestral inbreeding in the grapevine cultivar Chardonnay.</title>
        <authorList>
            <person name="Roach M.J."/>
            <person name="Johnson D.L."/>
            <person name="Bohlmann J."/>
            <person name="van Vuuren H.J."/>
            <person name="Jones S.J."/>
            <person name="Pretorius I.S."/>
            <person name="Schmidt S.A."/>
            <person name="Borneman A.R."/>
        </authorList>
    </citation>
    <scope>NUCLEOTIDE SEQUENCE [LARGE SCALE GENOMIC DNA]</scope>
    <source>
        <strain evidence="5">cv. Chardonnay</strain>
        <tissue evidence="4">Leaf</tissue>
    </source>
</reference>
<dbReference type="Proteomes" id="UP000288805">
    <property type="component" value="Unassembled WGS sequence"/>
</dbReference>
<evidence type="ECO:0000256" key="1">
    <source>
        <dbReference type="SAM" id="MobiDB-lite"/>
    </source>
</evidence>
<proteinExistence type="predicted"/>
<protein>
    <recommendedName>
        <fullName evidence="3">PGG domain-containing protein</fullName>
    </recommendedName>
</protein>
<dbReference type="PANTHER" id="PTHR24177">
    <property type="entry name" value="CASKIN"/>
    <property type="match status" value="1"/>
</dbReference>
<dbReference type="InterPro" id="IPR026961">
    <property type="entry name" value="PGG_dom"/>
</dbReference>
<keyword evidence="2" id="KW-0472">Membrane</keyword>
<keyword evidence="2" id="KW-0812">Transmembrane</keyword>
<feature type="region of interest" description="Disordered" evidence="1">
    <location>
        <begin position="226"/>
        <end position="255"/>
    </location>
</feature>
<evidence type="ECO:0000313" key="5">
    <source>
        <dbReference type="Proteomes" id="UP000288805"/>
    </source>
</evidence>
<dbReference type="EMBL" id="QGNW01000043">
    <property type="protein sequence ID" value="RVX08054.1"/>
    <property type="molecule type" value="Genomic_DNA"/>
</dbReference>
<feature type="compositionally biased region" description="Polar residues" evidence="1">
    <location>
        <begin position="233"/>
        <end position="255"/>
    </location>
</feature>
<comment type="caution">
    <text evidence="4">The sequence shown here is derived from an EMBL/GenBank/DDBJ whole genome shotgun (WGS) entry which is preliminary data.</text>
</comment>
<keyword evidence="2" id="KW-1133">Transmembrane helix</keyword>